<dbReference type="AlphaFoldDB" id="A0A7C8N159"/>
<name>A0A7C8N159_9PEZI</name>
<comment type="caution">
    <text evidence="1">The sequence shown here is derived from an EMBL/GenBank/DDBJ whole genome shotgun (WGS) entry which is preliminary data.</text>
</comment>
<dbReference type="Proteomes" id="UP000481858">
    <property type="component" value="Unassembled WGS sequence"/>
</dbReference>
<protein>
    <submittedName>
        <fullName evidence="1">Uncharacterized protein</fullName>
    </submittedName>
</protein>
<organism evidence="1 2">
    <name type="scientific">Xylaria multiplex</name>
    <dbReference type="NCBI Taxonomy" id="323545"/>
    <lineage>
        <taxon>Eukaryota</taxon>
        <taxon>Fungi</taxon>
        <taxon>Dikarya</taxon>
        <taxon>Ascomycota</taxon>
        <taxon>Pezizomycotina</taxon>
        <taxon>Sordariomycetes</taxon>
        <taxon>Xylariomycetidae</taxon>
        <taxon>Xylariales</taxon>
        <taxon>Xylariaceae</taxon>
        <taxon>Xylaria</taxon>
    </lineage>
</organism>
<evidence type="ECO:0000313" key="1">
    <source>
        <dbReference type="EMBL" id="KAF2973127.1"/>
    </source>
</evidence>
<evidence type="ECO:0000313" key="2">
    <source>
        <dbReference type="Proteomes" id="UP000481858"/>
    </source>
</evidence>
<dbReference type="OrthoDB" id="4777313at2759"/>
<reference evidence="1 2" key="1">
    <citation type="submission" date="2019-12" db="EMBL/GenBank/DDBJ databases">
        <title>Draft genome sequence of the ascomycete Xylaria multiplex DSM 110363.</title>
        <authorList>
            <person name="Buettner E."/>
            <person name="Kellner H."/>
        </authorList>
    </citation>
    <scope>NUCLEOTIDE SEQUENCE [LARGE SCALE GENOMIC DNA]</scope>
    <source>
        <strain evidence="1 2">DSM 110363</strain>
    </source>
</reference>
<proteinExistence type="predicted"/>
<gene>
    <name evidence="1" type="ORF">GQX73_g325</name>
</gene>
<accession>A0A7C8N159</accession>
<dbReference type="InParanoid" id="A0A7C8N159"/>
<sequence>MLLSASCPTLVATSSAYARAFIEETIITGCSRLEALPNELKLVVVFWVQDPRSIFHLALTGPVFCEFVTTHETVITQNIINWNIPVQMMRLAIFSDKASRVPANPHTNTINVGMFRPLDDSYIHGINTIVNRFRRDREITFRERYPHGMRLSEASRYLRNHELIRYYAKVLASDAMARTPKNIGFPFDVSSTVLFRYEKALYIMQLVADLFAWRGGSQKDEMYKAWGTFWFAFHPWEIEQVFCVQKLLEKHISRVISQQFENQELIGLPHMPKYRLSKFVVFEGPTRLGHREIRGSEFAMSTAFRNFLQWNHAEFIFLGYAAPGFGLQINLSRMSARLQLSPTLDEVDIGPMKAWYHIALHGDLESTSRPRNPRSFFASMRSLISAGYALWDEIDPKILPTPAIGVMHREVQKKYSVLSESLSGTDSARACLYAFRSLLPQTQVAVINPQHPAFSFYVGEYCYYTKPEVLAGKDEHRLFGPL</sequence>
<keyword evidence="2" id="KW-1185">Reference proteome</keyword>
<dbReference type="EMBL" id="WUBL01000002">
    <property type="protein sequence ID" value="KAF2973127.1"/>
    <property type="molecule type" value="Genomic_DNA"/>
</dbReference>